<name>A0A8S1JG77_9CHLO</name>
<evidence type="ECO:0000313" key="3">
    <source>
        <dbReference type="EMBL" id="CAD7705294.1"/>
    </source>
</evidence>
<proteinExistence type="predicted"/>
<dbReference type="AlphaFoldDB" id="A0A8S1JG77"/>
<feature type="domain" description="Reverse transcriptase" evidence="2">
    <location>
        <begin position="305"/>
        <end position="580"/>
    </location>
</feature>
<dbReference type="CDD" id="cd01651">
    <property type="entry name" value="RT_G2_intron"/>
    <property type="match status" value="1"/>
</dbReference>
<dbReference type="OrthoDB" id="1718982at2759"/>
<dbReference type="GO" id="GO:0003964">
    <property type="term" value="F:RNA-directed DNA polymerase activity"/>
    <property type="evidence" value="ECO:0007669"/>
    <property type="project" value="TreeGrafter"/>
</dbReference>
<dbReference type="GO" id="GO:0090615">
    <property type="term" value="P:mitochondrial mRNA processing"/>
    <property type="evidence" value="ECO:0007669"/>
    <property type="project" value="TreeGrafter"/>
</dbReference>
<feature type="region of interest" description="Disordered" evidence="1">
    <location>
        <begin position="114"/>
        <end position="146"/>
    </location>
</feature>
<accession>A0A8S1JG77</accession>
<evidence type="ECO:0000256" key="1">
    <source>
        <dbReference type="SAM" id="MobiDB-lite"/>
    </source>
</evidence>
<gene>
    <name evidence="3" type="ORF">OSTQU699_LOCUS10649</name>
</gene>
<dbReference type="InterPro" id="IPR024937">
    <property type="entry name" value="Domain_X"/>
</dbReference>
<dbReference type="PANTHER" id="PTHR33642">
    <property type="entry name" value="COX1/OXI3 INTRON 1 PROTEIN-RELATED"/>
    <property type="match status" value="1"/>
</dbReference>
<dbReference type="PROSITE" id="PS50878">
    <property type="entry name" value="RT_POL"/>
    <property type="match status" value="1"/>
</dbReference>
<evidence type="ECO:0000259" key="2">
    <source>
        <dbReference type="PROSITE" id="PS50878"/>
    </source>
</evidence>
<dbReference type="InterPro" id="IPR043502">
    <property type="entry name" value="DNA/RNA_pol_sf"/>
</dbReference>
<dbReference type="SUPFAM" id="SSF56672">
    <property type="entry name" value="DNA/RNA polymerases"/>
    <property type="match status" value="1"/>
</dbReference>
<dbReference type="Proteomes" id="UP000708148">
    <property type="component" value="Unassembled WGS sequence"/>
</dbReference>
<dbReference type="GO" id="GO:0006315">
    <property type="term" value="P:homing of group II introns"/>
    <property type="evidence" value="ECO:0007669"/>
    <property type="project" value="TreeGrafter"/>
</dbReference>
<dbReference type="InterPro" id="IPR000477">
    <property type="entry name" value="RT_dom"/>
</dbReference>
<dbReference type="Pfam" id="PF01348">
    <property type="entry name" value="Intron_maturas2"/>
    <property type="match status" value="1"/>
</dbReference>
<feature type="compositionally biased region" description="Basic and acidic residues" evidence="1">
    <location>
        <begin position="204"/>
        <end position="218"/>
    </location>
</feature>
<evidence type="ECO:0000313" key="4">
    <source>
        <dbReference type="Proteomes" id="UP000708148"/>
    </source>
</evidence>
<dbReference type="EMBL" id="CAJHUC010003076">
    <property type="protein sequence ID" value="CAD7705294.1"/>
    <property type="molecule type" value="Genomic_DNA"/>
</dbReference>
<organism evidence="3 4">
    <name type="scientific">Ostreobium quekettii</name>
    <dbReference type="NCBI Taxonomy" id="121088"/>
    <lineage>
        <taxon>Eukaryota</taxon>
        <taxon>Viridiplantae</taxon>
        <taxon>Chlorophyta</taxon>
        <taxon>core chlorophytes</taxon>
        <taxon>Ulvophyceae</taxon>
        <taxon>TCBD clade</taxon>
        <taxon>Bryopsidales</taxon>
        <taxon>Ostreobineae</taxon>
        <taxon>Ostreobiaceae</taxon>
        <taxon>Ostreobium</taxon>
    </lineage>
</organism>
<keyword evidence="4" id="KW-1185">Reference proteome</keyword>
<feature type="region of interest" description="Disordered" evidence="1">
    <location>
        <begin position="195"/>
        <end position="219"/>
    </location>
</feature>
<protein>
    <recommendedName>
        <fullName evidence="2">Reverse transcriptase domain-containing protein</fullName>
    </recommendedName>
</protein>
<dbReference type="PANTHER" id="PTHR33642:SF4">
    <property type="entry name" value="COX1_OXI3 INTRON 1 PROTEIN-RELATED"/>
    <property type="match status" value="1"/>
</dbReference>
<reference evidence="3" key="1">
    <citation type="submission" date="2020-12" db="EMBL/GenBank/DDBJ databases">
        <authorList>
            <person name="Iha C."/>
        </authorList>
    </citation>
    <scope>NUCLEOTIDE SEQUENCE</scope>
</reference>
<comment type="caution">
    <text evidence="3">The sequence shown here is derived from an EMBL/GenBank/DDBJ whole genome shotgun (WGS) entry which is preliminary data.</text>
</comment>
<sequence>MTCGWRKAQEALGAVGWKSVFGAGATWRAALGEGLGCAGGLREANWARGRQDHAHSSSYEGGLELEVDNNTSRQGEWLTLSQRNIAENSGYQGSQAGWETGVIDVGNDHLHIRPSMPAKKTGFNGKDAISGGSWDSEGSHRRAETTANIPLYPFEAKRGPGLRHTSGQYASRTGLREVPRIPRTMLAEEDLAMGHEEDEVEPCQDSHDPDGQGNERQRRYFNPSGLSYYLWQKQQRDSPVPVAAALQDLKEQNTRNPRLFNKEILPYIADTGVLECAFLSMYSRHGSLEEAQEQLDTFARDWLPRVSRKLLQGSYTFPAPIQLEPRQRLRGGGARLVPVWWHRTVPEAMRMVLEAVFDPGFSRCVHGFRPQRGCHSALKEVKDNFGGVDYFLEVDLTGCLGEFNKSTLLQAVSEKIGDEQFLSLLNRAHRAGIVNLEGANYKSIGIPQVSLISPIMCNVYLQKLDRWMEDLMRVLEVGRMHPGSEDGYAALAVRERWVSELLRFADCWQAPSLTGIRYVRYGANFLVGVNGTRRDCHNLEQDLRAFFSSTLKLQHKKATASTACASTPDKEYTVFLGAEIYVAQQIGPPGSDPGSKEAGKLLQCPRVCIPARLLLAKLEDHGFTHKTKKKPTFCGRLVNWEAHEIVKFYDITFRMFMAYYTFADNYHCLSLLFDILRQSCALSLGKKLSLKRIWWVTKRFGKDLVIKGDGDVVLAAMYKPKFDKPRVPFPGRDVNPFTRLERPAKPRFHQLEGEAKPGEKG</sequence>
<dbReference type="GO" id="GO:0005739">
    <property type="term" value="C:mitochondrion"/>
    <property type="evidence" value="ECO:0007669"/>
    <property type="project" value="TreeGrafter"/>
</dbReference>